<evidence type="ECO:0000313" key="11">
    <source>
        <dbReference type="EMBL" id="KGQ30205.1"/>
    </source>
</evidence>
<dbReference type="UniPathway" id="UPA00666"/>
<dbReference type="PROSITE" id="PS50263">
    <property type="entry name" value="CN_HYDROLASE"/>
    <property type="match status" value="1"/>
</dbReference>
<feature type="transmembrane region" description="Helical" evidence="9">
    <location>
        <begin position="51"/>
        <end position="71"/>
    </location>
</feature>
<dbReference type="Pfam" id="PF20154">
    <property type="entry name" value="LNT_N"/>
    <property type="match status" value="1"/>
</dbReference>
<comment type="catalytic activity">
    <reaction evidence="9">
        <text>N-terminal S-1,2-diacyl-sn-glyceryl-L-cysteinyl-[lipoprotein] + a glycerophospholipid = N-acyl-S-1,2-diacyl-sn-glyceryl-L-cysteinyl-[lipoprotein] + a 2-acyl-sn-glycero-3-phospholipid + H(+)</text>
        <dbReference type="Rhea" id="RHEA:48228"/>
        <dbReference type="Rhea" id="RHEA-COMP:14681"/>
        <dbReference type="Rhea" id="RHEA-COMP:14684"/>
        <dbReference type="ChEBI" id="CHEBI:15378"/>
        <dbReference type="ChEBI" id="CHEBI:136912"/>
        <dbReference type="ChEBI" id="CHEBI:140656"/>
        <dbReference type="ChEBI" id="CHEBI:140657"/>
        <dbReference type="ChEBI" id="CHEBI:140660"/>
        <dbReference type="EC" id="2.3.1.269"/>
    </reaction>
</comment>
<feature type="transmembrane region" description="Helical" evidence="9">
    <location>
        <begin position="83"/>
        <end position="102"/>
    </location>
</feature>
<comment type="subcellular location">
    <subcellularLocation>
        <location evidence="1 9">Cell membrane</location>
        <topology evidence="1 9">Multi-pass membrane protein</topology>
    </subcellularLocation>
</comment>
<evidence type="ECO:0000256" key="3">
    <source>
        <dbReference type="ARBA" id="ARBA00022475"/>
    </source>
</evidence>
<comment type="function">
    <text evidence="9">Catalyzes the phospholipid dependent N-acylation of the N-terminal cysteine of apolipoprotein, the last step in lipoprotein maturation.</text>
</comment>
<dbReference type="InterPro" id="IPR036526">
    <property type="entry name" value="C-N_Hydrolase_sf"/>
</dbReference>
<dbReference type="Gene3D" id="3.60.110.10">
    <property type="entry name" value="Carbon-nitrogen hydrolase"/>
    <property type="match status" value="1"/>
</dbReference>
<dbReference type="CDD" id="cd07571">
    <property type="entry name" value="ALP_N-acyl_transferase"/>
    <property type="match status" value="1"/>
</dbReference>
<protein>
    <recommendedName>
        <fullName evidence="9">Apolipoprotein N-acyltransferase</fullName>
        <shortName evidence="9">ALP N-acyltransferase</shortName>
        <ecNumber evidence="9">2.3.1.269</ecNumber>
    </recommendedName>
</protein>
<accession>A0A0A2XHV4</accession>
<gene>
    <name evidence="9" type="primary">lnt</name>
    <name evidence="11" type="ORF">JP32_09370</name>
</gene>
<dbReference type="InterPro" id="IPR004563">
    <property type="entry name" value="Apolipo_AcylTrfase"/>
</dbReference>
<dbReference type="RefSeq" id="WP_039084510.1">
    <property type="nucleotide sequence ID" value="NZ_JPXS01000050.1"/>
</dbReference>
<keyword evidence="6 9" id="KW-1133">Transmembrane helix</keyword>
<evidence type="ECO:0000256" key="7">
    <source>
        <dbReference type="ARBA" id="ARBA00023136"/>
    </source>
</evidence>
<evidence type="ECO:0000256" key="5">
    <source>
        <dbReference type="ARBA" id="ARBA00022692"/>
    </source>
</evidence>
<dbReference type="Proteomes" id="UP000030526">
    <property type="component" value="Unassembled WGS sequence"/>
</dbReference>
<feature type="transmembrane region" description="Helical" evidence="9">
    <location>
        <begin position="114"/>
        <end position="132"/>
    </location>
</feature>
<dbReference type="SUPFAM" id="SSF56317">
    <property type="entry name" value="Carbon-nitrogen hydrolase"/>
    <property type="match status" value="1"/>
</dbReference>
<dbReference type="PANTHER" id="PTHR38686">
    <property type="entry name" value="APOLIPOPROTEIN N-ACYLTRANSFERASE"/>
    <property type="match status" value="1"/>
</dbReference>
<dbReference type="EMBL" id="JPXS01000050">
    <property type="protein sequence ID" value="KGQ30205.1"/>
    <property type="molecule type" value="Genomic_DNA"/>
</dbReference>
<sequence length="513" mass="57782">MPKYLYPLLAVFSGIIGVFAYAPFNYSGLAFISIFLLLAVIKYAPSTKSALISSFLWGMSYFSFGLNWINISLDQFGGLSTAAAYSLVLVLAAYLSLFPLLFSWLIRKLAVQQAIIFAILWTFTEFLRGWLFTGFPWLQFGYTQIDTLFAGIAPFFGVQGITFVIVWLSALGLNIIHSLSNKNDRRLLLATSQTFLAIILVVISYYSNKITFIKQDPQQKPLTITLVQGNIEQQNKWNPDYIYQSLDIYQNLIMPHLGKSDIIILPESVLPLLENQLTPYIEMLSRLSQQSNSAILLGTIYQATGSEHLYNSLIALTPQQPYDINHTSRYLKHHLVPFGEYIPIPFIENIINIPFSSMSAGGLQQPPLQIKQANFTNAICYEIIFDIEVQKSLQQNTDFLLTVSNDAWFGTSIGPWQHFQMARMRALELGKPLIRSTNTGVTAFIDPFGKVIKQAPQFTATTLTTEMYKVSGKTPFAAFGNTPLYLLSIILFTLHLLGGLLRKILLKKMLSHQ</sequence>
<keyword evidence="8 9" id="KW-0012">Acyltransferase</keyword>
<dbReference type="NCBIfam" id="TIGR00546">
    <property type="entry name" value="lnt"/>
    <property type="match status" value="1"/>
</dbReference>
<dbReference type="InterPro" id="IPR045378">
    <property type="entry name" value="LNT_N"/>
</dbReference>
<evidence type="ECO:0000256" key="9">
    <source>
        <dbReference type="HAMAP-Rule" id="MF_01148"/>
    </source>
</evidence>
<keyword evidence="7 9" id="KW-0472">Membrane</keyword>
<evidence type="ECO:0000256" key="2">
    <source>
        <dbReference type="ARBA" id="ARBA00010065"/>
    </source>
</evidence>
<reference evidence="11 12" key="1">
    <citation type="submission" date="2014-08" db="EMBL/GenBank/DDBJ databases">
        <title>Chaperone-usher fimbriae in a diverse selection of Gallibacterium genomes.</title>
        <authorList>
            <person name="Kudirkiene E."/>
            <person name="Bager R.J."/>
            <person name="Johnson T.J."/>
            <person name="Bojesen A.M."/>
        </authorList>
    </citation>
    <scope>NUCLEOTIDE SEQUENCE [LARGE SCALE GENOMIC DNA]</scope>
    <source>
        <strain evidence="11 12">20558/3kl.</strain>
    </source>
</reference>
<evidence type="ECO:0000313" key="12">
    <source>
        <dbReference type="Proteomes" id="UP000030526"/>
    </source>
</evidence>
<keyword evidence="4 9" id="KW-0808">Transferase</keyword>
<comment type="caution">
    <text evidence="11">The sequence shown here is derived from an EMBL/GenBank/DDBJ whole genome shotgun (WGS) entry which is preliminary data.</text>
</comment>
<dbReference type="InterPro" id="IPR003010">
    <property type="entry name" value="C-N_Hydrolase"/>
</dbReference>
<feature type="domain" description="CN hydrolase" evidence="10">
    <location>
        <begin position="227"/>
        <end position="469"/>
    </location>
</feature>
<comment type="similarity">
    <text evidence="2 9">Belongs to the CN hydrolase family. Apolipoprotein N-acyltransferase subfamily.</text>
</comment>
<evidence type="ECO:0000256" key="8">
    <source>
        <dbReference type="ARBA" id="ARBA00023315"/>
    </source>
</evidence>
<dbReference type="AlphaFoldDB" id="A0A0A2XHV4"/>
<dbReference type="GO" id="GO:0016410">
    <property type="term" value="F:N-acyltransferase activity"/>
    <property type="evidence" value="ECO:0007669"/>
    <property type="project" value="UniProtKB-UniRule"/>
</dbReference>
<dbReference type="Pfam" id="PF00795">
    <property type="entry name" value="CN_hydrolase"/>
    <property type="match status" value="1"/>
</dbReference>
<evidence type="ECO:0000256" key="1">
    <source>
        <dbReference type="ARBA" id="ARBA00004651"/>
    </source>
</evidence>
<feature type="transmembrane region" description="Helical" evidence="9">
    <location>
        <begin position="484"/>
        <end position="501"/>
    </location>
</feature>
<name>A0A0A2XHV4_9PAST</name>
<dbReference type="HAMAP" id="MF_01148">
    <property type="entry name" value="Lnt"/>
    <property type="match status" value="1"/>
</dbReference>
<dbReference type="GO" id="GO:0042158">
    <property type="term" value="P:lipoprotein biosynthetic process"/>
    <property type="evidence" value="ECO:0007669"/>
    <property type="project" value="UniProtKB-UniRule"/>
</dbReference>
<feature type="transmembrane region" description="Helical" evidence="9">
    <location>
        <begin position="152"/>
        <end position="175"/>
    </location>
</feature>
<feature type="transmembrane region" description="Helical" evidence="9">
    <location>
        <begin position="187"/>
        <end position="206"/>
    </location>
</feature>
<keyword evidence="5 9" id="KW-0812">Transmembrane</keyword>
<dbReference type="GO" id="GO:0005886">
    <property type="term" value="C:plasma membrane"/>
    <property type="evidence" value="ECO:0007669"/>
    <property type="project" value="UniProtKB-SubCell"/>
</dbReference>
<proteinExistence type="inferred from homology"/>
<keyword evidence="3 9" id="KW-1003">Cell membrane</keyword>
<dbReference type="PANTHER" id="PTHR38686:SF1">
    <property type="entry name" value="APOLIPOPROTEIN N-ACYLTRANSFERASE"/>
    <property type="match status" value="1"/>
</dbReference>
<evidence type="ECO:0000259" key="10">
    <source>
        <dbReference type="PROSITE" id="PS50263"/>
    </source>
</evidence>
<dbReference type="EC" id="2.3.1.269" evidence="9"/>
<comment type="pathway">
    <text evidence="9">Protein modification; lipoprotein biosynthesis (N-acyl transfer).</text>
</comment>
<organism evidence="11 12">
    <name type="scientific">Gallibacterium anatis</name>
    <dbReference type="NCBI Taxonomy" id="750"/>
    <lineage>
        <taxon>Bacteria</taxon>
        <taxon>Pseudomonadati</taxon>
        <taxon>Pseudomonadota</taxon>
        <taxon>Gammaproteobacteria</taxon>
        <taxon>Pasteurellales</taxon>
        <taxon>Pasteurellaceae</taxon>
        <taxon>Gallibacterium</taxon>
    </lineage>
</organism>
<evidence type="ECO:0000256" key="6">
    <source>
        <dbReference type="ARBA" id="ARBA00022989"/>
    </source>
</evidence>
<evidence type="ECO:0000256" key="4">
    <source>
        <dbReference type="ARBA" id="ARBA00022679"/>
    </source>
</evidence>